<accession>A0AAW2VTV2</accession>
<dbReference type="AlphaFoldDB" id="A0AAW2VTV2"/>
<keyword evidence="1" id="KW-1133">Transmembrane helix</keyword>
<evidence type="ECO:0000256" key="1">
    <source>
        <dbReference type="SAM" id="Phobius"/>
    </source>
</evidence>
<keyword evidence="1" id="KW-0472">Membrane</keyword>
<evidence type="ECO:0008006" key="3">
    <source>
        <dbReference type="Google" id="ProtNLM"/>
    </source>
</evidence>
<reference evidence="2" key="1">
    <citation type="submission" date="2020-06" db="EMBL/GenBank/DDBJ databases">
        <authorList>
            <person name="Li T."/>
            <person name="Hu X."/>
            <person name="Zhang T."/>
            <person name="Song X."/>
            <person name="Zhang H."/>
            <person name="Dai N."/>
            <person name="Sheng W."/>
            <person name="Hou X."/>
            <person name="Wei L."/>
        </authorList>
    </citation>
    <scope>NUCLEOTIDE SEQUENCE</scope>
    <source>
        <strain evidence="2">KEN1</strain>
        <tissue evidence="2">Leaf</tissue>
    </source>
</reference>
<comment type="caution">
    <text evidence="2">The sequence shown here is derived from an EMBL/GenBank/DDBJ whole genome shotgun (WGS) entry which is preliminary data.</text>
</comment>
<gene>
    <name evidence="2" type="ORF">Slati_2617600</name>
</gene>
<feature type="transmembrane region" description="Helical" evidence="1">
    <location>
        <begin position="39"/>
        <end position="63"/>
    </location>
</feature>
<proteinExistence type="predicted"/>
<organism evidence="2">
    <name type="scientific">Sesamum latifolium</name>
    <dbReference type="NCBI Taxonomy" id="2727402"/>
    <lineage>
        <taxon>Eukaryota</taxon>
        <taxon>Viridiplantae</taxon>
        <taxon>Streptophyta</taxon>
        <taxon>Embryophyta</taxon>
        <taxon>Tracheophyta</taxon>
        <taxon>Spermatophyta</taxon>
        <taxon>Magnoliopsida</taxon>
        <taxon>eudicotyledons</taxon>
        <taxon>Gunneridae</taxon>
        <taxon>Pentapetalae</taxon>
        <taxon>asterids</taxon>
        <taxon>lamiids</taxon>
        <taxon>Lamiales</taxon>
        <taxon>Pedaliaceae</taxon>
        <taxon>Sesamum</taxon>
    </lineage>
</organism>
<name>A0AAW2VTV2_9LAMI</name>
<keyword evidence="1" id="KW-0812">Transmembrane</keyword>
<dbReference type="EMBL" id="JACGWN010000009">
    <property type="protein sequence ID" value="KAL0432833.1"/>
    <property type="molecule type" value="Genomic_DNA"/>
</dbReference>
<reference evidence="2" key="2">
    <citation type="journal article" date="2024" name="Plant">
        <title>Genomic evolution and insights into agronomic trait innovations of Sesamum species.</title>
        <authorList>
            <person name="Miao H."/>
            <person name="Wang L."/>
            <person name="Qu L."/>
            <person name="Liu H."/>
            <person name="Sun Y."/>
            <person name="Le M."/>
            <person name="Wang Q."/>
            <person name="Wei S."/>
            <person name="Zheng Y."/>
            <person name="Lin W."/>
            <person name="Duan Y."/>
            <person name="Cao H."/>
            <person name="Xiong S."/>
            <person name="Wang X."/>
            <person name="Wei L."/>
            <person name="Li C."/>
            <person name="Ma Q."/>
            <person name="Ju M."/>
            <person name="Zhao R."/>
            <person name="Li G."/>
            <person name="Mu C."/>
            <person name="Tian Q."/>
            <person name="Mei H."/>
            <person name="Zhang T."/>
            <person name="Gao T."/>
            <person name="Zhang H."/>
        </authorList>
    </citation>
    <scope>NUCLEOTIDE SEQUENCE</scope>
    <source>
        <strain evidence="2">KEN1</strain>
    </source>
</reference>
<protein>
    <recommendedName>
        <fullName evidence="3">Secreted protein</fullName>
    </recommendedName>
</protein>
<evidence type="ECO:0000313" key="2">
    <source>
        <dbReference type="EMBL" id="KAL0432833.1"/>
    </source>
</evidence>
<sequence>MKLLGALLLAKLSWNGGCLDDLDAMMTNPVARRHLSVHLLNSTIQGCITILLVHVVITSSTLVSQPDP</sequence>